<feature type="domain" description="SHSP" evidence="1">
    <location>
        <begin position="16"/>
        <end position="65"/>
    </location>
</feature>
<evidence type="ECO:0000259" key="1">
    <source>
        <dbReference type="Pfam" id="PF00011"/>
    </source>
</evidence>
<dbReference type="EMBL" id="AUZX01004753">
    <property type="protein sequence ID" value="EQD69952.1"/>
    <property type="molecule type" value="Genomic_DNA"/>
</dbReference>
<dbReference type="SUPFAM" id="SSF49764">
    <property type="entry name" value="HSP20-like chaperones"/>
    <property type="match status" value="1"/>
</dbReference>
<comment type="caution">
    <text evidence="2">The sequence shown here is derived from an EMBL/GenBank/DDBJ whole genome shotgun (WGS) entry which is preliminary data.</text>
</comment>
<name>T1BJI8_9ZZZZ</name>
<sequence>DIDLSVSEMGLTLEVNTEKRKYFKQIELEKEVKPETAKAKFSNGILDLSIELNSGVKDKGKNVKIE</sequence>
<organism evidence="2">
    <name type="scientific">mine drainage metagenome</name>
    <dbReference type="NCBI Taxonomy" id="410659"/>
    <lineage>
        <taxon>unclassified sequences</taxon>
        <taxon>metagenomes</taxon>
        <taxon>ecological metagenomes</taxon>
    </lineage>
</organism>
<gene>
    <name evidence="2" type="ORF">B1A_06558</name>
</gene>
<reference evidence="2" key="1">
    <citation type="submission" date="2013-08" db="EMBL/GenBank/DDBJ databases">
        <authorList>
            <person name="Mendez C."/>
            <person name="Richter M."/>
            <person name="Ferrer M."/>
            <person name="Sanchez J."/>
        </authorList>
    </citation>
    <scope>NUCLEOTIDE SEQUENCE</scope>
</reference>
<reference evidence="2" key="2">
    <citation type="journal article" date="2014" name="ISME J.">
        <title>Microbial stratification in low pH oxic and suboxic macroscopic growths along an acid mine drainage.</title>
        <authorList>
            <person name="Mendez-Garcia C."/>
            <person name="Mesa V."/>
            <person name="Sprenger R.R."/>
            <person name="Richter M."/>
            <person name="Diez M.S."/>
            <person name="Solano J."/>
            <person name="Bargiela R."/>
            <person name="Golyshina O.V."/>
            <person name="Manteca A."/>
            <person name="Ramos J.L."/>
            <person name="Gallego J.R."/>
            <person name="Llorente I."/>
            <person name="Martins Dos Santos V.A."/>
            <person name="Jensen O.N."/>
            <person name="Pelaez A.I."/>
            <person name="Sanchez J."/>
            <person name="Ferrer M."/>
        </authorList>
    </citation>
    <scope>NUCLEOTIDE SEQUENCE</scope>
</reference>
<dbReference type="CDD" id="cd00298">
    <property type="entry name" value="ACD_sHsps_p23-like"/>
    <property type="match status" value="1"/>
</dbReference>
<protein>
    <submittedName>
        <fullName evidence="2">Small heat shock protein (Hsp20) related protein</fullName>
    </submittedName>
</protein>
<evidence type="ECO:0000313" key="2">
    <source>
        <dbReference type="EMBL" id="EQD69952.1"/>
    </source>
</evidence>
<dbReference type="InterPro" id="IPR008978">
    <property type="entry name" value="HSP20-like_chaperone"/>
</dbReference>
<dbReference type="AlphaFoldDB" id="T1BJI8"/>
<dbReference type="Pfam" id="PF00011">
    <property type="entry name" value="HSP20"/>
    <property type="match status" value="1"/>
</dbReference>
<dbReference type="Gene3D" id="2.60.40.790">
    <property type="match status" value="1"/>
</dbReference>
<keyword evidence="2" id="KW-0346">Stress response</keyword>
<accession>T1BJI8</accession>
<proteinExistence type="predicted"/>
<feature type="non-terminal residue" evidence="2">
    <location>
        <position position="1"/>
    </location>
</feature>
<dbReference type="InterPro" id="IPR002068">
    <property type="entry name" value="A-crystallin/Hsp20_dom"/>
</dbReference>